<keyword evidence="3" id="KW-0805">Transcription regulation</keyword>
<proteinExistence type="inferred from homology"/>
<dbReference type="InterPro" id="IPR036388">
    <property type="entry name" value="WH-like_DNA-bd_sf"/>
</dbReference>
<dbReference type="InterPro" id="IPR000524">
    <property type="entry name" value="Tscrpt_reg_HTH_GntR"/>
</dbReference>
<evidence type="ECO:0000259" key="6">
    <source>
        <dbReference type="PROSITE" id="PS50949"/>
    </source>
</evidence>
<evidence type="ECO:0000256" key="2">
    <source>
        <dbReference type="ARBA" id="ARBA00022898"/>
    </source>
</evidence>
<sequence>MTGKVNLQQQICEYVLENIQAGIFNSQALPSARKLASLLQVSRNTVVLAYRQLVSRGVLSSKERVGYFVNQKTLTKTGRDIAKASSYAPKNKSFVPMSENQCSGGILQQWFNYYRRAQDLQVFESYAMGKSVTENERLLSKHLKDQVIPNYCQQKRQLIVTRNLRNTIHLITLALLKPNMTVYFDDIKLQAYCDVFTCLGIKTVFIPKESRKKLSEKQWQQCDLFYTYENFTEKTMIVDDPKCLFKAADQYNFKIIEQGKRGILNRHETNTGFNDYLVSHKQDNLIYVNSVFESNIPGVDLAFCVACPDVIKTLKTLQMISGQTPGILLQGAWGHFLKSKH</sequence>
<feature type="domain" description="HTH gntR-type" evidence="6">
    <location>
        <begin position="5"/>
        <end position="72"/>
    </location>
</feature>
<keyword evidence="5" id="KW-0804">Transcription</keyword>
<accession>A0AB39HFJ5</accession>
<reference evidence="7" key="1">
    <citation type="submission" date="2024-07" db="EMBL/GenBank/DDBJ databases">
        <title>Genome Analysis of a Potential Novel Vibrio Species Secreting pH- and Thermo-stable Alginate Lyase and its Application in Producing Alginate Oligosaccharides.</title>
        <authorList>
            <person name="Huang H."/>
            <person name="Bao K."/>
        </authorList>
    </citation>
    <scope>NUCLEOTIDE SEQUENCE</scope>
    <source>
        <strain evidence="7">HB236076</strain>
    </source>
</reference>
<gene>
    <name evidence="7" type="ORF">AB0763_06050</name>
</gene>
<dbReference type="Pfam" id="PF00392">
    <property type="entry name" value="GntR"/>
    <property type="match status" value="1"/>
</dbReference>
<evidence type="ECO:0000256" key="4">
    <source>
        <dbReference type="ARBA" id="ARBA00023125"/>
    </source>
</evidence>
<keyword evidence="4" id="KW-0238">DNA-binding</keyword>
<dbReference type="SUPFAM" id="SSF53383">
    <property type="entry name" value="PLP-dependent transferases"/>
    <property type="match status" value="1"/>
</dbReference>
<dbReference type="PRINTS" id="PR00035">
    <property type="entry name" value="HTHGNTR"/>
</dbReference>
<keyword evidence="2" id="KW-0663">Pyridoxal phosphate</keyword>
<dbReference type="CDD" id="cd07377">
    <property type="entry name" value="WHTH_GntR"/>
    <property type="match status" value="1"/>
</dbReference>
<name>A0AB39HFJ5_9VIBR</name>
<organism evidence="7">
    <name type="scientific">Vibrio sp. HB236076</name>
    <dbReference type="NCBI Taxonomy" id="3232307"/>
    <lineage>
        <taxon>Bacteria</taxon>
        <taxon>Pseudomonadati</taxon>
        <taxon>Pseudomonadota</taxon>
        <taxon>Gammaproteobacteria</taxon>
        <taxon>Vibrionales</taxon>
        <taxon>Vibrionaceae</taxon>
        <taxon>Vibrio</taxon>
    </lineage>
</organism>
<dbReference type="GO" id="GO:0003677">
    <property type="term" value="F:DNA binding"/>
    <property type="evidence" value="ECO:0007669"/>
    <property type="project" value="UniProtKB-KW"/>
</dbReference>
<evidence type="ECO:0000256" key="3">
    <source>
        <dbReference type="ARBA" id="ARBA00023015"/>
    </source>
</evidence>
<dbReference type="Gene3D" id="3.40.640.10">
    <property type="entry name" value="Type I PLP-dependent aspartate aminotransferase-like (Major domain)"/>
    <property type="match status" value="1"/>
</dbReference>
<evidence type="ECO:0000313" key="7">
    <source>
        <dbReference type="EMBL" id="XDK26197.1"/>
    </source>
</evidence>
<evidence type="ECO:0000256" key="5">
    <source>
        <dbReference type="ARBA" id="ARBA00023163"/>
    </source>
</evidence>
<dbReference type="InterPro" id="IPR015424">
    <property type="entry name" value="PyrdxlP-dep_Trfase"/>
</dbReference>
<dbReference type="SMART" id="SM00345">
    <property type="entry name" value="HTH_GNTR"/>
    <property type="match status" value="1"/>
</dbReference>
<dbReference type="Gene3D" id="1.10.10.10">
    <property type="entry name" value="Winged helix-like DNA-binding domain superfamily/Winged helix DNA-binding domain"/>
    <property type="match status" value="1"/>
</dbReference>
<dbReference type="PANTHER" id="PTHR46577:SF1">
    <property type="entry name" value="HTH-TYPE TRANSCRIPTIONAL REGULATORY PROTEIN GABR"/>
    <property type="match status" value="1"/>
</dbReference>
<dbReference type="GO" id="GO:0003700">
    <property type="term" value="F:DNA-binding transcription factor activity"/>
    <property type="evidence" value="ECO:0007669"/>
    <property type="project" value="InterPro"/>
</dbReference>
<dbReference type="AlphaFoldDB" id="A0AB39HFJ5"/>
<evidence type="ECO:0000256" key="1">
    <source>
        <dbReference type="ARBA" id="ARBA00005384"/>
    </source>
</evidence>
<dbReference type="InterPro" id="IPR051446">
    <property type="entry name" value="HTH_trans_reg/aminotransferase"/>
</dbReference>
<dbReference type="KEGG" id="vih:AB0763_06050"/>
<dbReference type="RefSeq" id="WP_306101635.1">
    <property type="nucleotide sequence ID" value="NZ_CP162601.1"/>
</dbReference>
<dbReference type="PROSITE" id="PS50949">
    <property type="entry name" value="HTH_GNTR"/>
    <property type="match status" value="1"/>
</dbReference>
<comment type="similarity">
    <text evidence="1">In the C-terminal section; belongs to the class-I pyridoxal-phosphate-dependent aminotransferase family.</text>
</comment>
<dbReference type="InterPro" id="IPR015421">
    <property type="entry name" value="PyrdxlP-dep_Trfase_major"/>
</dbReference>
<dbReference type="InterPro" id="IPR036390">
    <property type="entry name" value="WH_DNA-bd_sf"/>
</dbReference>
<dbReference type="SUPFAM" id="SSF46785">
    <property type="entry name" value="Winged helix' DNA-binding domain"/>
    <property type="match status" value="1"/>
</dbReference>
<protein>
    <submittedName>
        <fullName evidence="7">GntR family transcriptional regulator</fullName>
    </submittedName>
</protein>
<dbReference type="PANTHER" id="PTHR46577">
    <property type="entry name" value="HTH-TYPE TRANSCRIPTIONAL REGULATORY PROTEIN GABR"/>
    <property type="match status" value="1"/>
</dbReference>
<dbReference type="EMBL" id="CP162601">
    <property type="protein sequence ID" value="XDK26197.1"/>
    <property type="molecule type" value="Genomic_DNA"/>
</dbReference>